<dbReference type="PROSITE" id="PS00445">
    <property type="entry name" value="FGGY_KINASES_2"/>
    <property type="match status" value="1"/>
</dbReference>
<dbReference type="GO" id="GO:0019563">
    <property type="term" value="P:glycerol catabolic process"/>
    <property type="evidence" value="ECO:0007669"/>
    <property type="project" value="TreeGrafter"/>
</dbReference>
<evidence type="ECO:0000256" key="3">
    <source>
        <dbReference type="ARBA" id="ARBA00022741"/>
    </source>
</evidence>
<dbReference type="InterPro" id="IPR000577">
    <property type="entry name" value="Carb_kinase_FGGY"/>
</dbReference>
<protein>
    <recommendedName>
        <fullName evidence="6">ATP:glycerol 3-phosphotransferase</fullName>
    </recommendedName>
</protein>
<dbReference type="Pfam" id="PF00370">
    <property type="entry name" value="FGGY_N"/>
    <property type="match status" value="1"/>
</dbReference>
<dbReference type="PANTHER" id="PTHR10196:SF69">
    <property type="entry name" value="GLYCEROL KINASE"/>
    <property type="match status" value="1"/>
</dbReference>
<evidence type="ECO:0000259" key="8">
    <source>
        <dbReference type="Pfam" id="PF00370"/>
    </source>
</evidence>
<sequence length="488" mass="54183">MKYILSIDQSTQATKAVLLDEKGKIIKRADRRHKQIINDKGWVSHDQEEIYQNLLLAVRDAVEASGIAKSDLIAVGISNQRETAAAWDKNGTALGLAVVWQCSRAEKVAERLKERAEDIHKKTGLPLSPYFSASKMTWLIENEIREEEYHLGTMDSWLLFKLTGGKSFKTDYSNASRTQLFNIHTLAWDEELCALFGIPLESLPEICDSNSCFGYTDFEGFLEEAIPIHAVLGDSHGALYGQGCHMKGMVKTTYGTGSSIMMNIGEKALETDSGLAVSLAWCIDGKAEYVLEGNINYTGAVVAWLQDDMHMIETPKELEEQLKLAKEEDSAILVPAFTGLSAPYWRGDAKAMLYGMTRTTGRAEVIKAAVESIAYQITDVIKMMEQISKTDIKELRADGGPTGNQYLMQFQSDMAEAVLCVASSEELSAIGAGYMAGIKAGLYEKEEVFQNLSYNRYSPQMSPQVRESKYEAWKKAVAIVLNTERSSF</sequence>
<dbReference type="AlphaFoldDB" id="A0A7I8DI53"/>
<evidence type="ECO:0000256" key="6">
    <source>
        <dbReference type="ARBA" id="ARBA00043149"/>
    </source>
</evidence>
<dbReference type="Gene3D" id="3.30.420.40">
    <property type="match status" value="2"/>
</dbReference>
<dbReference type="InterPro" id="IPR018484">
    <property type="entry name" value="FGGY_N"/>
</dbReference>
<dbReference type="GO" id="GO:0004370">
    <property type="term" value="F:glycerol kinase activity"/>
    <property type="evidence" value="ECO:0007669"/>
    <property type="project" value="TreeGrafter"/>
</dbReference>
<reference evidence="10 11" key="1">
    <citation type="submission" date="2020-08" db="EMBL/GenBank/DDBJ databases">
        <title>Draft genome sequencing of an Anaerocolumna strain isolated from anoxic soil subjected to BSD treatment.</title>
        <authorList>
            <person name="Uek A."/>
            <person name="Tonouchi A."/>
        </authorList>
    </citation>
    <scope>NUCLEOTIDE SEQUENCE [LARGE SCALE GENOMIC DNA]</scope>
    <source>
        <strain evidence="10 11">CTTW</strain>
    </source>
</reference>
<keyword evidence="5" id="KW-0067">ATP-binding</keyword>
<evidence type="ECO:0000256" key="4">
    <source>
        <dbReference type="ARBA" id="ARBA00022777"/>
    </source>
</evidence>
<dbReference type="PANTHER" id="PTHR10196">
    <property type="entry name" value="SUGAR KINASE"/>
    <property type="match status" value="1"/>
</dbReference>
<dbReference type="PROSITE" id="PS00933">
    <property type="entry name" value="FGGY_KINASES_1"/>
    <property type="match status" value="1"/>
</dbReference>
<dbReference type="CDD" id="cd07769">
    <property type="entry name" value="ASKHA_NBD_FGGY_GK"/>
    <property type="match status" value="1"/>
</dbReference>
<evidence type="ECO:0000256" key="7">
    <source>
        <dbReference type="RuleBase" id="RU003733"/>
    </source>
</evidence>
<evidence type="ECO:0000259" key="9">
    <source>
        <dbReference type="Pfam" id="PF02782"/>
    </source>
</evidence>
<dbReference type="GO" id="GO:0005524">
    <property type="term" value="F:ATP binding"/>
    <property type="evidence" value="ECO:0007669"/>
    <property type="project" value="UniProtKB-KW"/>
</dbReference>
<keyword evidence="11" id="KW-1185">Reference proteome</keyword>
<dbReference type="NCBIfam" id="NF000756">
    <property type="entry name" value="PRK00047.1"/>
    <property type="match status" value="1"/>
</dbReference>
<evidence type="ECO:0000256" key="5">
    <source>
        <dbReference type="ARBA" id="ARBA00022840"/>
    </source>
</evidence>
<reference evidence="10 11" key="2">
    <citation type="submission" date="2020-08" db="EMBL/GenBank/DDBJ databases">
        <authorList>
            <person name="Ueki A."/>
            <person name="Tonouchi A."/>
        </authorList>
    </citation>
    <scope>NUCLEOTIDE SEQUENCE [LARGE SCALE GENOMIC DNA]</scope>
    <source>
        <strain evidence="10 11">CTTW</strain>
    </source>
</reference>
<name>A0A7I8DI53_9FIRM</name>
<keyword evidence="3" id="KW-0547">Nucleotide-binding</keyword>
<dbReference type="InterPro" id="IPR043129">
    <property type="entry name" value="ATPase_NBD"/>
</dbReference>
<evidence type="ECO:0000313" key="11">
    <source>
        <dbReference type="Proteomes" id="UP000515703"/>
    </source>
</evidence>
<dbReference type="SUPFAM" id="SSF53067">
    <property type="entry name" value="Actin-like ATPase domain"/>
    <property type="match status" value="2"/>
</dbReference>
<dbReference type="RefSeq" id="WP_185258514.1">
    <property type="nucleotide sequence ID" value="NZ_AP023368.1"/>
</dbReference>
<gene>
    <name evidence="10" type="primary">glpK1</name>
    <name evidence="10" type="ORF">bsdcttw_12090</name>
</gene>
<dbReference type="KEGG" id="acht:bsdcttw_12090"/>
<keyword evidence="4 7" id="KW-0418">Kinase</keyword>
<dbReference type="EMBL" id="AP023368">
    <property type="protein sequence ID" value="BCJ98168.1"/>
    <property type="molecule type" value="Genomic_DNA"/>
</dbReference>
<dbReference type="Proteomes" id="UP000515703">
    <property type="component" value="Chromosome"/>
</dbReference>
<accession>A0A7I8DI53</accession>
<evidence type="ECO:0000313" key="10">
    <source>
        <dbReference type="EMBL" id="BCJ98168.1"/>
    </source>
</evidence>
<evidence type="ECO:0000256" key="1">
    <source>
        <dbReference type="ARBA" id="ARBA00009156"/>
    </source>
</evidence>
<keyword evidence="2 7" id="KW-0808">Transferase</keyword>
<dbReference type="InterPro" id="IPR018485">
    <property type="entry name" value="FGGY_C"/>
</dbReference>
<proteinExistence type="inferred from homology"/>
<dbReference type="PIRSF" id="PIRSF000538">
    <property type="entry name" value="GlpK"/>
    <property type="match status" value="1"/>
</dbReference>
<dbReference type="GO" id="GO:0005829">
    <property type="term" value="C:cytosol"/>
    <property type="evidence" value="ECO:0007669"/>
    <property type="project" value="TreeGrafter"/>
</dbReference>
<comment type="similarity">
    <text evidence="1 7">Belongs to the FGGY kinase family.</text>
</comment>
<dbReference type="InterPro" id="IPR018483">
    <property type="entry name" value="Carb_kinase_FGGY_CS"/>
</dbReference>
<evidence type="ECO:0000256" key="2">
    <source>
        <dbReference type="ARBA" id="ARBA00022679"/>
    </source>
</evidence>
<dbReference type="Pfam" id="PF02782">
    <property type="entry name" value="FGGY_C"/>
    <property type="match status" value="1"/>
</dbReference>
<feature type="domain" description="Carbohydrate kinase FGGY C-terminal" evidence="9">
    <location>
        <begin position="251"/>
        <end position="438"/>
    </location>
</feature>
<organism evidence="10 11">
    <name type="scientific">Anaerocolumna chitinilytica</name>
    <dbReference type="NCBI Taxonomy" id="1727145"/>
    <lineage>
        <taxon>Bacteria</taxon>
        <taxon>Bacillati</taxon>
        <taxon>Bacillota</taxon>
        <taxon>Clostridia</taxon>
        <taxon>Lachnospirales</taxon>
        <taxon>Lachnospiraceae</taxon>
        <taxon>Anaerocolumna</taxon>
    </lineage>
</organism>
<feature type="domain" description="Carbohydrate kinase FGGY N-terminal" evidence="8">
    <location>
        <begin position="3"/>
        <end position="240"/>
    </location>
</feature>